<dbReference type="AlphaFoldDB" id="Q5V181"/>
<gene>
    <name evidence="2" type="ordered locus">rrnAC1835</name>
</gene>
<dbReference type="HOGENOM" id="CLU_3112950_0_0_2"/>
<protein>
    <submittedName>
        <fullName evidence="2">Uncharacterized protein</fullName>
    </submittedName>
</protein>
<dbReference type="Proteomes" id="UP000001169">
    <property type="component" value="Chromosome I"/>
</dbReference>
<dbReference type="GeneID" id="54852677"/>
<dbReference type="KEGG" id="hma:rrnAC1835"/>
<proteinExistence type="predicted"/>
<reference evidence="2 3" key="1">
    <citation type="journal article" date="2004" name="Genome Res.">
        <title>Genome sequence of Haloarcula marismortui: a halophilic archaeon from the Dead Sea.</title>
        <authorList>
            <person name="Baliga N.S."/>
            <person name="Bonneau R."/>
            <person name="Facciotti M.T."/>
            <person name="Pan M."/>
            <person name="Glusman G."/>
            <person name="Deutsch E.W."/>
            <person name="Shannon P."/>
            <person name="Chiu Y."/>
            <person name="Weng R.S."/>
            <person name="Gan R.R."/>
            <person name="Hung P."/>
            <person name="Date S.V."/>
            <person name="Marcotte E."/>
            <person name="Hood L."/>
            <person name="Ng W.V."/>
        </authorList>
    </citation>
    <scope>NUCLEOTIDE SEQUENCE [LARGE SCALE GENOMIC DNA]</scope>
    <source>
        <strain evidence="3">ATCC 43049 / DSM 3752 / JCM 8966 / VKM B-1809</strain>
    </source>
</reference>
<evidence type="ECO:0000313" key="2">
    <source>
        <dbReference type="EMBL" id="AAV46722.1"/>
    </source>
</evidence>
<dbReference type="RefSeq" id="WP_011223873.1">
    <property type="nucleotide sequence ID" value="NZ_CP039138.1"/>
</dbReference>
<sequence length="50" mass="5470">MTREKNIRVSESELSTLKAARDSEDETLPLGYVAAEGAKQLLAEDSEIGF</sequence>
<dbReference type="PaxDb" id="272569-rrnAC1835"/>
<evidence type="ECO:0000313" key="3">
    <source>
        <dbReference type="Proteomes" id="UP000001169"/>
    </source>
</evidence>
<keyword evidence="3" id="KW-1185">Reference proteome</keyword>
<organism evidence="2 3">
    <name type="scientific">Haloarcula marismortui (strain ATCC 43049 / DSM 3752 / JCM 8966 / VKM B-1809)</name>
    <name type="common">Halobacterium marismortui</name>
    <dbReference type="NCBI Taxonomy" id="272569"/>
    <lineage>
        <taxon>Archaea</taxon>
        <taxon>Methanobacteriati</taxon>
        <taxon>Methanobacteriota</taxon>
        <taxon>Stenosarchaea group</taxon>
        <taxon>Halobacteria</taxon>
        <taxon>Halobacteriales</taxon>
        <taxon>Haloarculaceae</taxon>
        <taxon>Haloarcula</taxon>
    </lineage>
</organism>
<accession>Q5V181</accession>
<feature type="region of interest" description="Disordered" evidence="1">
    <location>
        <begin position="1"/>
        <end position="21"/>
    </location>
</feature>
<dbReference type="EMBL" id="AY596297">
    <property type="protein sequence ID" value="AAV46722.1"/>
    <property type="molecule type" value="Genomic_DNA"/>
</dbReference>
<dbReference type="EnsemblBacteria" id="AAV46722">
    <property type="protein sequence ID" value="AAV46722"/>
    <property type="gene ID" value="rrnAC1835"/>
</dbReference>
<name>Q5V181_HALMA</name>
<evidence type="ECO:0000256" key="1">
    <source>
        <dbReference type="SAM" id="MobiDB-lite"/>
    </source>
</evidence>
<feature type="compositionally biased region" description="Basic and acidic residues" evidence="1">
    <location>
        <begin position="1"/>
        <end position="11"/>
    </location>
</feature>